<keyword evidence="8" id="KW-0378">Hydrolase</keyword>
<feature type="domain" description="SMB" evidence="9">
    <location>
        <begin position="30"/>
        <end position="73"/>
    </location>
</feature>
<dbReference type="PANTHER" id="PTHR12439">
    <property type="entry name" value="PLACENTAL PROTEIN 11-RELATED"/>
    <property type="match status" value="1"/>
</dbReference>
<sequence length="411" mass="46900">MAAFLRCLIPLVLAYLVSFTAAKENSILLDESSCAGRCPGEKDEGIAGECSCAKTCMKNLDCCEDYFKICHGGVIPTCKGMCLVGRTPDRPCDCSPECIEADDCCPDYNEQCLMETVSDQELKEMTESLLFWEDASLWKELDINLREQTNDTTCDAKPNLSNLLRFKNPPRFSPTYQNLILLYNDFNPNITEEEKVDIKKINEQGFFQSSLLDTRSMKAVANFLIHKKFISKEIVFPRKFQTMWFDTYKRSSKAAPYSSSGFEHVFLGEIEPKKETIGFHNWFYLMNEQNERTFNYHGHFNYLELNKKASVISINFDWKDHCKTRSSMFIGTSPEFEFALYTLCWFTRPGQLCPVVLGGKAMSIQTYVHTNQYGTQFVAAAYPVLSDSTAIPTSSKLILGFALIMIYFRQG</sequence>
<dbReference type="Pfam" id="PF09412">
    <property type="entry name" value="XendoU"/>
    <property type="match status" value="1"/>
</dbReference>
<dbReference type="GO" id="GO:0003723">
    <property type="term" value="F:RNA binding"/>
    <property type="evidence" value="ECO:0007669"/>
    <property type="project" value="UniProtKB-UniRule"/>
</dbReference>
<dbReference type="PROSITE" id="PS50958">
    <property type="entry name" value="SMB_2"/>
    <property type="match status" value="2"/>
</dbReference>
<keyword evidence="5 8" id="KW-0694">RNA-binding</keyword>
<comment type="caution">
    <text evidence="11">The sequence shown here is derived from an EMBL/GenBank/DDBJ whole genome shotgun (WGS) entry which is preliminary data.</text>
</comment>
<feature type="chain" id="PRO_5036518619" evidence="8">
    <location>
        <begin position="23"/>
        <end position="411"/>
    </location>
</feature>
<keyword evidence="12" id="KW-1185">Reference proteome</keyword>
<evidence type="ECO:0000313" key="12">
    <source>
        <dbReference type="Proteomes" id="UP000708208"/>
    </source>
</evidence>
<accession>A0A8J2PXA4</accession>
<dbReference type="InterPro" id="IPR039787">
    <property type="entry name" value="ENDOU"/>
</dbReference>
<keyword evidence="6" id="KW-1015">Disulfide bond</keyword>
<keyword evidence="7" id="KW-0456">Lyase</keyword>
<feature type="domain" description="SMB" evidence="9">
    <location>
        <begin position="74"/>
        <end position="117"/>
    </location>
</feature>
<dbReference type="SMART" id="SM00201">
    <property type="entry name" value="SO"/>
    <property type="match status" value="2"/>
</dbReference>
<feature type="domain" description="EndoU" evidence="10">
    <location>
        <begin position="118"/>
        <end position="387"/>
    </location>
</feature>
<evidence type="ECO:0000256" key="1">
    <source>
        <dbReference type="ARBA" id="ARBA00001936"/>
    </source>
</evidence>
<name>A0A8J2PXA4_9HEXA</name>
<evidence type="ECO:0000256" key="4">
    <source>
        <dbReference type="ARBA" id="ARBA00022759"/>
    </source>
</evidence>
<feature type="signal peptide" evidence="8">
    <location>
        <begin position="1"/>
        <end position="22"/>
    </location>
</feature>
<evidence type="ECO:0000256" key="5">
    <source>
        <dbReference type="ARBA" id="ARBA00022884"/>
    </source>
</evidence>
<evidence type="ECO:0000256" key="6">
    <source>
        <dbReference type="ARBA" id="ARBA00023157"/>
    </source>
</evidence>
<keyword evidence="3 8" id="KW-0479">Metal-binding</keyword>
<dbReference type="GO" id="GO:0016787">
    <property type="term" value="F:hydrolase activity"/>
    <property type="evidence" value="ECO:0007669"/>
    <property type="project" value="UniProtKB-KW"/>
</dbReference>
<dbReference type="Pfam" id="PF01033">
    <property type="entry name" value="Somatomedin_B"/>
    <property type="match status" value="2"/>
</dbReference>
<evidence type="ECO:0000256" key="3">
    <source>
        <dbReference type="ARBA" id="ARBA00022723"/>
    </source>
</evidence>
<dbReference type="PROSITE" id="PS51959">
    <property type="entry name" value="ENDOU"/>
    <property type="match status" value="1"/>
</dbReference>
<dbReference type="GO" id="GO:0004521">
    <property type="term" value="F:RNA endonuclease activity"/>
    <property type="evidence" value="ECO:0007669"/>
    <property type="project" value="UniProtKB-UniRule"/>
</dbReference>
<dbReference type="InterPro" id="IPR001212">
    <property type="entry name" value="Somatomedin_B_dom"/>
</dbReference>
<dbReference type="OrthoDB" id="430326at2759"/>
<dbReference type="InterPro" id="IPR018998">
    <property type="entry name" value="EndoU_C"/>
</dbReference>
<dbReference type="PANTHER" id="PTHR12439:SF42">
    <property type="entry name" value="ENDORIBONUCLEASE-RELATED"/>
    <property type="match status" value="1"/>
</dbReference>
<organism evidence="11 12">
    <name type="scientific">Allacma fusca</name>
    <dbReference type="NCBI Taxonomy" id="39272"/>
    <lineage>
        <taxon>Eukaryota</taxon>
        <taxon>Metazoa</taxon>
        <taxon>Ecdysozoa</taxon>
        <taxon>Arthropoda</taxon>
        <taxon>Hexapoda</taxon>
        <taxon>Collembola</taxon>
        <taxon>Symphypleona</taxon>
        <taxon>Sminthuridae</taxon>
        <taxon>Allacma</taxon>
    </lineage>
</organism>
<gene>
    <name evidence="11" type="ORF">AFUS01_LOCUS46016</name>
</gene>
<dbReference type="CDD" id="cd21159">
    <property type="entry name" value="XendoU"/>
    <property type="match status" value="1"/>
</dbReference>
<reference evidence="11" key="1">
    <citation type="submission" date="2021-06" db="EMBL/GenBank/DDBJ databases">
        <authorList>
            <person name="Hodson N. C."/>
            <person name="Mongue J. A."/>
            <person name="Jaron S. K."/>
        </authorList>
    </citation>
    <scope>NUCLEOTIDE SEQUENCE</scope>
</reference>
<keyword evidence="4 8" id="KW-0255">Endonuclease</keyword>
<protein>
    <submittedName>
        <fullName evidence="11">Uncharacterized protein</fullName>
    </submittedName>
</protein>
<keyword evidence="8" id="KW-0732">Signal</keyword>
<comment type="similarity">
    <text evidence="8">Belongs to the ENDOU family.</text>
</comment>
<evidence type="ECO:0000256" key="2">
    <source>
        <dbReference type="ARBA" id="ARBA00022722"/>
    </source>
</evidence>
<dbReference type="GO" id="GO:0016829">
    <property type="term" value="F:lyase activity"/>
    <property type="evidence" value="ECO:0007669"/>
    <property type="project" value="UniProtKB-KW"/>
</dbReference>
<evidence type="ECO:0000256" key="8">
    <source>
        <dbReference type="RuleBase" id="RU367085"/>
    </source>
</evidence>
<comment type="cofactor">
    <cofactor evidence="1 8">
        <name>Mn(2+)</name>
        <dbReference type="ChEBI" id="CHEBI:29035"/>
    </cofactor>
</comment>
<dbReference type="AlphaFoldDB" id="A0A8J2PXA4"/>
<keyword evidence="8" id="KW-0464">Manganese</keyword>
<evidence type="ECO:0000313" key="11">
    <source>
        <dbReference type="EMBL" id="CAG7836819.1"/>
    </source>
</evidence>
<dbReference type="Proteomes" id="UP000708208">
    <property type="component" value="Unassembled WGS sequence"/>
</dbReference>
<comment type="subunit">
    <text evidence="8">Monomer.</text>
</comment>
<dbReference type="PROSITE" id="PS00524">
    <property type="entry name" value="SMB_1"/>
    <property type="match status" value="2"/>
</dbReference>
<evidence type="ECO:0000259" key="10">
    <source>
        <dbReference type="PROSITE" id="PS51959"/>
    </source>
</evidence>
<proteinExistence type="inferred from homology"/>
<evidence type="ECO:0000256" key="7">
    <source>
        <dbReference type="ARBA" id="ARBA00023239"/>
    </source>
</evidence>
<dbReference type="GO" id="GO:0046872">
    <property type="term" value="F:metal ion binding"/>
    <property type="evidence" value="ECO:0007669"/>
    <property type="project" value="UniProtKB-UniRule"/>
</dbReference>
<dbReference type="EMBL" id="CAJVCH010571169">
    <property type="protein sequence ID" value="CAG7836819.1"/>
    <property type="molecule type" value="Genomic_DNA"/>
</dbReference>
<evidence type="ECO:0000259" key="9">
    <source>
        <dbReference type="PROSITE" id="PS50958"/>
    </source>
</evidence>
<keyword evidence="2 8" id="KW-0540">Nuclease</keyword>